<dbReference type="RefSeq" id="WP_354616756.1">
    <property type="nucleotide sequence ID" value="NZ_JBEWYP010000001.1"/>
</dbReference>
<dbReference type="NCBIfam" id="TIGR03519">
    <property type="entry name" value="T9SS_PorP_fam"/>
    <property type="match status" value="1"/>
</dbReference>
<name>A0ABV2TRH7_9FLAO</name>
<protein>
    <submittedName>
        <fullName evidence="1">PorP/SprF family type IX secretion system membrane protein</fullName>
    </submittedName>
</protein>
<dbReference type="InterPro" id="IPR019861">
    <property type="entry name" value="PorP/SprF_Bacteroidetes"/>
</dbReference>
<evidence type="ECO:0000313" key="2">
    <source>
        <dbReference type="Proteomes" id="UP001549773"/>
    </source>
</evidence>
<keyword evidence="2" id="KW-1185">Reference proteome</keyword>
<proteinExistence type="predicted"/>
<organism evidence="1 2">
    <name type="scientific">Sediminicola luteus</name>
    <dbReference type="NCBI Taxonomy" id="319238"/>
    <lineage>
        <taxon>Bacteria</taxon>
        <taxon>Pseudomonadati</taxon>
        <taxon>Bacteroidota</taxon>
        <taxon>Flavobacteriia</taxon>
        <taxon>Flavobacteriales</taxon>
        <taxon>Flavobacteriaceae</taxon>
        <taxon>Sediminicola</taxon>
    </lineage>
</organism>
<evidence type="ECO:0000313" key="1">
    <source>
        <dbReference type="EMBL" id="MET7027874.1"/>
    </source>
</evidence>
<dbReference type="Pfam" id="PF11751">
    <property type="entry name" value="PorP_SprF"/>
    <property type="match status" value="1"/>
</dbReference>
<sequence>MKTPKNNSSLSLKGNQLSVVFLFLVLLPLSFSLNAQEENPYLKYDVPFQNLLKFNRFLINPTFSTVREDKSYINFFHRSQSAYYENNSQNYFLSYSGRINDRTGLGLSLYNQTEGVVTNIGILANYAYGVRLSANSVFSFGVNIPYYRSNVDQSKIVTGEEDPFLDGLNESSILAFQPGMNLAMGKFDIGVFAENLVDFNLKTGKSLTNFNEKTFSTHLQYTHGLSNKGGVFEDGRLLPLARIRFRGQESIEYGGGIILDLPKVGWLQGGYDSFYGVSAGTGFNLSRRLSLGYNFEKGLSNNYENFGVTHEISVALSFIPKLTEDMVNLDTDSYQSFAVEETPANNEKQSLIKHMDNFEGNKGENYALLQQLQFRLDSLESNRERDLERRFEMVMRIVKRETKGTRPDLEETAKKVYFVNNDKAIPNYTELVDHLITDPNTEDIKVVSNTIEEYNSTVRERPEYNDPQDIITRKFGKIPGIDQGHYIVANVFGNKAYMDNFVKELRAEGLDVNHFRNPENGLNYVYLAHFNDSQAAREAYVTKMNGKYGKEMWIMDIDDSRYSGMATLEFSEE</sequence>
<dbReference type="Proteomes" id="UP001549773">
    <property type="component" value="Unassembled WGS sequence"/>
</dbReference>
<comment type="caution">
    <text evidence="1">The sequence shown here is derived from an EMBL/GenBank/DDBJ whole genome shotgun (WGS) entry which is preliminary data.</text>
</comment>
<dbReference type="EMBL" id="JBEWYP010000001">
    <property type="protein sequence ID" value="MET7027874.1"/>
    <property type="molecule type" value="Genomic_DNA"/>
</dbReference>
<gene>
    <name evidence="1" type="ORF">ABXZ32_00615</name>
</gene>
<accession>A0ABV2TRH7</accession>
<reference evidence="1 2" key="1">
    <citation type="submission" date="2024-07" db="EMBL/GenBank/DDBJ databases">
        <title>The genome sequence of type strain Sediminicola luteus GDMCC 1.2596T.</title>
        <authorList>
            <person name="Liu Y."/>
        </authorList>
    </citation>
    <scope>NUCLEOTIDE SEQUENCE [LARGE SCALE GENOMIC DNA]</scope>
    <source>
        <strain evidence="1 2">GDMCC 1.2596</strain>
    </source>
</reference>